<protein>
    <submittedName>
        <fullName evidence="2">Uncharacterized protein</fullName>
    </submittedName>
</protein>
<comment type="caution">
    <text evidence="2">The sequence shown here is derived from an EMBL/GenBank/DDBJ whole genome shotgun (WGS) entry which is preliminary data.</text>
</comment>
<gene>
    <name evidence="2" type="ORF">CTEN210_04293</name>
</gene>
<accession>A0AAD3CKL5</accession>
<evidence type="ECO:0000313" key="3">
    <source>
        <dbReference type="Proteomes" id="UP001054902"/>
    </source>
</evidence>
<dbReference type="AlphaFoldDB" id="A0AAD3CKL5"/>
<sequence length="845" mass="96478">MKNRFLCCKSSTQASAVITTTSDSAERIRTRGLNLPDTIAGDVGRANHIHISSCCDNNRKTSCAGGITIEEELNIKEVFTKPDHCLQESFLSCNTEVSTMLEEHMKQEEDTRELVGNGHSTNQRDFLATSGTNVGRTTKKNVALMAGSWGMNESITFNTTSDETKKEEKISRRASIVTFKEGDEKKSPQKKRSSNELMHSLQKKTIATKFRRASSSRDGSHLEASIYTFYSEETEEQREARRENYREAFDLSNSKLSETQSSKQLQNEIIDWNAKHDTITKMRSMDKFFSTARLSVLSSSESCNTAITKLMKRQLWLESFVALDPRRQIYSYFTEVARKGGPLENPLVEAPISIIRGFRRAASFSVWRPTSNDAISLMMTNKATGKGLEVKGKSAKFGRLSGLIPFIQIYEEQHKNIGKLGLRKDGRIHIYFKTEELRAAAIKRLLATIRQMMQLPVYVPNMVDDSDDHKDFRWEVEDYGIHRLTESGYGIDVSERVFYQACVLDQDISRTGDLETGRPSEPNFQAMNFDSTRSYVGTGPRTVVYQVDDQDPLKPQTFVVAYEENKTVAPVASDFDCFTVGTRGVVYDEPMATEQVELMKWMIESIDGLLENPVSDRSWASYWFDVLDKKDDRKKIDMPRFGFGDPKSYQIMEGAVTRFAHNKNGAVRHGAECFNYKFPQEIDDKLLVIADYGEIDGTNRPFKYMTPSELQEFMLDKLDEGFVFPLNPKWIIADVGWKRVFDKMMASKDSSIQQSLETWYPKASGVRRLINQVYEKHPNGFMNTSIVPKMEGTEALDLMQQQLRRRKIFKRALLKFRITPWLQQAAKNKKLDSGGLLMTGKFHHR</sequence>
<evidence type="ECO:0000313" key="2">
    <source>
        <dbReference type="EMBL" id="GFH47817.1"/>
    </source>
</evidence>
<feature type="region of interest" description="Disordered" evidence="1">
    <location>
        <begin position="177"/>
        <end position="199"/>
    </location>
</feature>
<organism evidence="2 3">
    <name type="scientific">Chaetoceros tenuissimus</name>
    <dbReference type="NCBI Taxonomy" id="426638"/>
    <lineage>
        <taxon>Eukaryota</taxon>
        <taxon>Sar</taxon>
        <taxon>Stramenopiles</taxon>
        <taxon>Ochrophyta</taxon>
        <taxon>Bacillariophyta</taxon>
        <taxon>Coscinodiscophyceae</taxon>
        <taxon>Chaetocerotophycidae</taxon>
        <taxon>Chaetocerotales</taxon>
        <taxon>Chaetocerotaceae</taxon>
        <taxon>Chaetoceros</taxon>
    </lineage>
</organism>
<proteinExistence type="predicted"/>
<dbReference type="Proteomes" id="UP001054902">
    <property type="component" value="Unassembled WGS sequence"/>
</dbReference>
<name>A0AAD3CKL5_9STRA</name>
<evidence type="ECO:0000256" key="1">
    <source>
        <dbReference type="SAM" id="MobiDB-lite"/>
    </source>
</evidence>
<dbReference type="EMBL" id="BLLK01000023">
    <property type="protein sequence ID" value="GFH47817.1"/>
    <property type="molecule type" value="Genomic_DNA"/>
</dbReference>
<keyword evidence="3" id="KW-1185">Reference proteome</keyword>
<reference evidence="2 3" key="1">
    <citation type="journal article" date="2021" name="Sci. Rep.">
        <title>The genome of the diatom Chaetoceros tenuissimus carries an ancient integrated fragment of an extant virus.</title>
        <authorList>
            <person name="Hongo Y."/>
            <person name="Kimura K."/>
            <person name="Takaki Y."/>
            <person name="Yoshida Y."/>
            <person name="Baba S."/>
            <person name="Kobayashi G."/>
            <person name="Nagasaki K."/>
            <person name="Hano T."/>
            <person name="Tomaru Y."/>
        </authorList>
    </citation>
    <scope>NUCLEOTIDE SEQUENCE [LARGE SCALE GENOMIC DNA]</scope>
    <source>
        <strain evidence="2 3">NIES-3715</strain>
    </source>
</reference>